<feature type="region of interest" description="Disordered" evidence="1">
    <location>
        <begin position="1"/>
        <end position="25"/>
    </location>
</feature>
<evidence type="ECO:0000313" key="2">
    <source>
        <dbReference type="EMBL" id="KAA8913979.1"/>
    </source>
</evidence>
<proteinExistence type="predicted"/>
<organism evidence="2 3">
    <name type="scientific">Sphaerosporella brunnea</name>
    <dbReference type="NCBI Taxonomy" id="1250544"/>
    <lineage>
        <taxon>Eukaryota</taxon>
        <taxon>Fungi</taxon>
        <taxon>Dikarya</taxon>
        <taxon>Ascomycota</taxon>
        <taxon>Pezizomycotina</taxon>
        <taxon>Pezizomycetes</taxon>
        <taxon>Pezizales</taxon>
        <taxon>Pyronemataceae</taxon>
        <taxon>Sphaerosporella</taxon>
    </lineage>
</organism>
<sequence>MGDTPLGEHHRPRNRQQWGSSEDLGFANSISAGPIGDNNVFVIRTQGDLDVGGPVSGPGKDRAFIFPTEPPFPACRDTIQLFPPGPLGGLWKAVIDDILETGTISLGVESVQQMHADDAAVHARHEQMHGVPLLHALMQLRLLHPQLMVNDHDTEEHQRERKRIFLPRRSSSRNVISILIAAGAKTEGSFQRGPTDRGDYFTRGVHRHVRQAVEFMFYDLSMNEDRLGNVHEVG</sequence>
<accession>A0A5J5FAA7</accession>
<dbReference type="Proteomes" id="UP000326924">
    <property type="component" value="Unassembled WGS sequence"/>
</dbReference>
<reference evidence="2 3" key="1">
    <citation type="submission" date="2019-09" db="EMBL/GenBank/DDBJ databases">
        <title>Draft genome of the ectomycorrhizal ascomycete Sphaerosporella brunnea.</title>
        <authorList>
            <consortium name="DOE Joint Genome Institute"/>
            <person name="Benucci G.M."/>
            <person name="Marozzi G."/>
            <person name="Antonielli L."/>
            <person name="Sanchez S."/>
            <person name="Marco P."/>
            <person name="Wang X."/>
            <person name="Falini L.B."/>
            <person name="Barry K."/>
            <person name="Haridas S."/>
            <person name="Lipzen A."/>
            <person name="Labutti K."/>
            <person name="Grigoriev I.V."/>
            <person name="Murat C."/>
            <person name="Martin F."/>
            <person name="Albertini E."/>
            <person name="Donnini D."/>
            <person name="Bonito G."/>
        </authorList>
    </citation>
    <scope>NUCLEOTIDE SEQUENCE [LARGE SCALE GENOMIC DNA]</scope>
    <source>
        <strain evidence="2 3">Sb_GMNB300</strain>
    </source>
</reference>
<comment type="caution">
    <text evidence="2">The sequence shown here is derived from an EMBL/GenBank/DDBJ whole genome shotgun (WGS) entry which is preliminary data.</text>
</comment>
<dbReference type="AlphaFoldDB" id="A0A5J5FAA7"/>
<name>A0A5J5FAA7_9PEZI</name>
<dbReference type="InParanoid" id="A0A5J5FAA7"/>
<protein>
    <submittedName>
        <fullName evidence="2">Uncharacterized protein</fullName>
    </submittedName>
</protein>
<evidence type="ECO:0000256" key="1">
    <source>
        <dbReference type="SAM" id="MobiDB-lite"/>
    </source>
</evidence>
<keyword evidence="3" id="KW-1185">Reference proteome</keyword>
<evidence type="ECO:0000313" key="3">
    <source>
        <dbReference type="Proteomes" id="UP000326924"/>
    </source>
</evidence>
<gene>
    <name evidence="2" type="ORF">FN846DRAFT_902416</name>
</gene>
<dbReference type="EMBL" id="VXIS01000010">
    <property type="protein sequence ID" value="KAA8913979.1"/>
    <property type="molecule type" value="Genomic_DNA"/>
</dbReference>